<proteinExistence type="predicted"/>
<accession>A0A7M5X188</accession>
<dbReference type="EnsemblMetazoa" id="CLYHEMT015594.2">
    <property type="protein sequence ID" value="CLYHEMP015594.2"/>
    <property type="gene ID" value="CLYHEMG015594"/>
</dbReference>
<keyword evidence="2" id="KW-1185">Reference proteome</keyword>
<dbReference type="AlphaFoldDB" id="A0A7M5X188"/>
<organism evidence="1 2">
    <name type="scientific">Clytia hemisphaerica</name>
    <dbReference type="NCBI Taxonomy" id="252671"/>
    <lineage>
        <taxon>Eukaryota</taxon>
        <taxon>Metazoa</taxon>
        <taxon>Cnidaria</taxon>
        <taxon>Hydrozoa</taxon>
        <taxon>Hydroidolina</taxon>
        <taxon>Leptothecata</taxon>
        <taxon>Obeliida</taxon>
        <taxon>Clytiidae</taxon>
        <taxon>Clytia</taxon>
    </lineage>
</organism>
<evidence type="ECO:0000313" key="2">
    <source>
        <dbReference type="Proteomes" id="UP000594262"/>
    </source>
</evidence>
<dbReference type="Proteomes" id="UP000594262">
    <property type="component" value="Unplaced"/>
</dbReference>
<reference evidence="1" key="1">
    <citation type="submission" date="2021-01" db="UniProtKB">
        <authorList>
            <consortium name="EnsemblMetazoa"/>
        </authorList>
    </citation>
    <scope>IDENTIFICATION</scope>
</reference>
<name>A0A7M5X188_9CNID</name>
<protein>
    <submittedName>
        <fullName evidence="1">Uncharacterized protein</fullName>
    </submittedName>
</protein>
<sequence>FGVVFDFQKIENFLQRRGCIHLLENFIVNKIDDTVAPFCDDKKLLDLGLLYGDLISFKQTFCESSSKVTTYREKAQNLKTKLKRTHTERLSSTKRPVTIKPNLAVNLGIKCLERNKYVHKSNKNACLNISRSATYRQVLVWEQNHKIAILLNPEGEWGCYT</sequence>
<dbReference type="OrthoDB" id="10604007at2759"/>
<evidence type="ECO:0000313" key="1">
    <source>
        <dbReference type="EnsemblMetazoa" id="CLYHEMP015594.2"/>
    </source>
</evidence>